<dbReference type="AlphaFoldDB" id="A0A0B6ZWM9"/>
<evidence type="ECO:0000259" key="3">
    <source>
        <dbReference type="Pfam" id="PF12928"/>
    </source>
</evidence>
<accession>A0A0B6ZWM9</accession>
<proteinExistence type="inferred from homology"/>
<feature type="non-terminal residue" evidence="4">
    <location>
        <position position="1"/>
    </location>
</feature>
<dbReference type="EMBL" id="HACG01026099">
    <property type="protein sequence ID" value="CEK72964.1"/>
    <property type="molecule type" value="Transcribed_RNA"/>
</dbReference>
<dbReference type="InterPro" id="IPR024336">
    <property type="entry name" value="tRNA_splic_suSen54_N"/>
</dbReference>
<evidence type="ECO:0000313" key="4">
    <source>
        <dbReference type="EMBL" id="CEK72964.1"/>
    </source>
</evidence>
<reference evidence="4" key="1">
    <citation type="submission" date="2014-12" db="EMBL/GenBank/DDBJ databases">
        <title>Insight into the proteome of Arion vulgaris.</title>
        <authorList>
            <person name="Aradska J."/>
            <person name="Bulat T."/>
            <person name="Smidak R."/>
            <person name="Sarate P."/>
            <person name="Gangsoo J."/>
            <person name="Sialana F."/>
            <person name="Bilban M."/>
            <person name="Lubec G."/>
        </authorList>
    </citation>
    <scope>NUCLEOTIDE SEQUENCE</scope>
    <source>
        <tissue evidence="4">Skin</tissue>
    </source>
</reference>
<comment type="similarity">
    <text evidence="1">Belongs to the SEN54 family.</text>
</comment>
<feature type="domain" description="tRNA-splicing endonuclease subunit Sen54 N-terminal" evidence="3">
    <location>
        <begin position="89"/>
        <end position="152"/>
    </location>
</feature>
<evidence type="ECO:0000256" key="2">
    <source>
        <dbReference type="ARBA" id="ARBA00022694"/>
    </source>
</evidence>
<dbReference type="GO" id="GO:0000214">
    <property type="term" value="C:tRNA-intron endonuclease complex"/>
    <property type="evidence" value="ECO:0007669"/>
    <property type="project" value="TreeGrafter"/>
</dbReference>
<protein>
    <recommendedName>
        <fullName evidence="3">tRNA-splicing endonuclease subunit Sen54 N-terminal domain-containing protein</fullName>
    </recommendedName>
</protein>
<dbReference type="PANTHER" id="PTHR21027">
    <property type="entry name" value="TRNA-SPLICING ENDONUCLEASE SUBUNIT SEN54"/>
    <property type="match status" value="1"/>
</dbReference>
<gene>
    <name evidence="4" type="primary">ORF84728</name>
</gene>
<organism evidence="4">
    <name type="scientific">Arion vulgaris</name>
    <dbReference type="NCBI Taxonomy" id="1028688"/>
    <lineage>
        <taxon>Eukaryota</taxon>
        <taxon>Metazoa</taxon>
        <taxon>Spiralia</taxon>
        <taxon>Lophotrochozoa</taxon>
        <taxon>Mollusca</taxon>
        <taxon>Gastropoda</taxon>
        <taxon>Heterobranchia</taxon>
        <taxon>Euthyneura</taxon>
        <taxon>Panpulmonata</taxon>
        <taxon>Eupulmonata</taxon>
        <taxon>Stylommatophora</taxon>
        <taxon>Helicina</taxon>
        <taxon>Arionoidea</taxon>
        <taxon>Arionidae</taxon>
        <taxon>Arion</taxon>
    </lineage>
</organism>
<dbReference type="InterPro" id="IPR024337">
    <property type="entry name" value="tRNA_splic_suSen54"/>
</dbReference>
<keyword evidence="2" id="KW-0819">tRNA processing</keyword>
<name>A0A0B6ZWM9_9EUPU</name>
<dbReference type="Pfam" id="PF12928">
    <property type="entry name" value="tRNA_int_end_N2"/>
    <property type="match status" value="1"/>
</dbReference>
<evidence type="ECO:0000256" key="1">
    <source>
        <dbReference type="ARBA" id="ARBA00005736"/>
    </source>
</evidence>
<sequence length="174" mass="20515">VYFKDGCARVRQNYWSYIVTYITSTEIIARKMSFYDLTKDFVLSAKDLFKYRGKRDNTLPFKGGQKEFEPDESWMQNKALEVFIQERTSVLAEPRVEKLKNLVEGIWDGEQGLVNVKKPGKFWAHMGFTDKRRNWLYPEEALFLMESNTLEVTVMVFHLVFRKHTTCFLALMSA</sequence>
<dbReference type="GO" id="GO:0000379">
    <property type="term" value="P:tRNA-type intron splice site recognition and cleavage"/>
    <property type="evidence" value="ECO:0007669"/>
    <property type="project" value="TreeGrafter"/>
</dbReference>
<dbReference type="PANTHER" id="PTHR21027:SF1">
    <property type="entry name" value="TRNA-SPLICING ENDONUCLEASE SUBUNIT SEN54"/>
    <property type="match status" value="1"/>
</dbReference>